<evidence type="ECO:0000256" key="7">
    <source>
        <dbReference type="ARBA" id="ARBA00023136"/>
    </source>
</evidence>
<feature type="transmembrane region" description="Helical" evidence="8">
    <location>
        <begin position="269"/>
        <end position="288"/>
    </location>
</feature>
<keyword evidence="11" id="KW-1185">Reference proteome</keyword>
<feature type="transmembrane region" description="Helical" evidence="8">
    <location>
        <begin position="300"/>
        <end position="319"/>
    </location>
</feature>
<evidence type="ECO:0000256" key="5">
    <source>
        <dbReference type="ARBA" id="ARBA00022692"/>
    </source>
</evidence>
<evidence type="ECO:0000313" key="11">
    <source>
        <dbReference type="Proteomes" id="UP001597296"/>
    </source>
</evidence>
<feature type="transmembrane region" description="Helical" evidence="8">
    <location>
        <begin position="184"/>
        <end position="203"/>
    </location>
</feature>
<dbReference type="EC" id="2.4.-.-" evidence="10"/>
<keyword evidence="7 8" id="KW-0472">Membrane</keyword>
<reference evidence="11" key="1">
    <citation type="journal article" date="2019" name="Int. J. Syst. Evol. Microbiol.">
        <title>The Global Catalogue of Microorganisms (GCM) 10K type strain sequencing project: providing services to taxonomists for standard genome sequencing and annotation.</title>
        <authorList>
            <consortium name="The Broad Institute Genomics Platform"/>
            <consortium name="The Broad Institute Genome Sequencing Center for Infectious Disease"/>
            <person name="Wu L."/>
            <person name="Ma J."/>
        </authorList>
    </citation>
    <scope>NUCLEOTIDE SEQUENCE [LARGE SCALE GENOMIC DNA]</scope>
    <source>
        <strain evidence="11">KCTC 15012</strain>
    </source>
</reference>
<gene>
    <name evidence="10" type="ORF">ACFSNB_02550</name>
</gene>
<evidence type="ECO:0000256" key="1">
    <source>
        <dbReference type="ARBA" id="ARBA00004651"/>
    </source>
</evidence>
<dbReference type="EMBL" id="JBHUIY010000003">
    <property type="protein sequence ID" value="MFD2232679.1"/>
    <property type="molecule type" value="Genomic_DNA"/>
</dbReference>
<dbReference type="PANTHER" id="PTHR33908">
    <property type="entry name" value="MANNOSYLTRANSFERASE YKCB-RELATED"/>
    <property type="match status" value="1"/>
</dbReference>
<feature type="transmembrane region" description="Helical" evidence="8">
    <location>
        <begin position="117"/>
        <end position="134"/>
    </location>
</feature>
<dbReference type="PANTHER" id="PTHR33908:SF11">
    <property type="entry name" value="MEMBRANE PROTEIN"/>
    <property type="match status" value="1"/>
</dbReference>
<feature type="transmembrane region" description="Helical" evidence="8">
    <location>
        <begin position="241"/>
        <end position="262"/>
    </location>
</feature>
<dbReference type="Proteomes" id="UP001597296">
    <property type="component" value="Unassembled WGS sequence"/>
</dbReference>
<evidence type="ECO:0000256" key="8">
    <source>
        <dbReference type="SAM" id="Phobius"/>
    </source>
</evidence>
<sequence>MSLLTVGLALLHAGVAASGLLSGDEAYYWLWSRRLQLSYFDHPGMAAWWLAATRWLLGDTELAVRLPSVLAAAAVTLLLYDTTRRAFASTAAGLTAALWLNLTLLFGAAAVTATPDAPLLVFWALALWAMVRLMRGGGLGWLLLLALALGLGFTAKYTVVLIVPGLAVTFLAFRAGWRWLRRPLALAAAAGLGLACTLPVLLWNARHDWVSFRKQLSHSFDTPVADPLASLGTFLGTQAGLVTPLLFGFCLWGIGWALWAGWRRHRPDWFVLGATALPVLLFFAHHAWGGLVQPHWAGPAWLGAIAAACGGWHAIGARFKAGPRWRLARRLFVAAPVLGGVLVGVAYLQMATALLPIPPKLDPLGRLGGWDRLAQAVTAQRAAHPDAFVFVAKHELSGLLTFYLPDHPTVFLTGSGGVPRIPSYDGADVAALPGRDGLFVIRTGTPAVEDIARFFVRVSRLDGIERRWGGRAIDRYEIWLGESYQPGLFEERRELP</sequence>
<organism evidence="10 11">
    <name type="scientific">Phaeospirillum tilakii</name>
    <dbReference type="NCBI Taxonomy" id="741673"/>
    <lineage>
        <taxon>Bacteria</taxon>
        <taxon>Pseudomonadati</taxon>
        <taxon>Pseudomonadota</taxon>
        <taxon>Alphaproteobacteria</taxon>
        <taxon>Rhodospirillales</taxon>
        <taxon>Rhodospirillaceae</taxon>
        <taxon>Phaeospirillum</taxon>
    </lineage>
</organism>
<dbReference type="RefSeq" id="WP_377314210.1">
    <property type="nucleotide sequence ID" value="NZ_JBHUIY010000003.1"/>
</dbReference>
<keyword evidence="3 10" id="KW-0328">Glycosyltransferase</keyword>
<evidence type="ECO:0000313" key="10">
    <source>
        <dbReference type="EMBL" id="MFD2232679.1"/>
    </source>
</evidence>
<evidence type="ECO:0000259" key="9">
    <source>
        <dbReference type="Pfam" id="PF13231"/>
    </source>
</evidence>
<comment type="caution">
    <text evidence="10">The sequence shown here is derived from an EMBL/GenBank/DDBJ whole genome shotgun (WGS) entry which is preliminary data.</text>
</comment>
<keyword evidence="5 8" id="KW-0812">Transmembrane</keyword>
<evidence type="ECO:0000256" key="2">
    <source>
        <dbReference type="ARBA" id="ARBA00022475"/>
    </source>
</evidence>
<feature type="transmembrane region" description="Helical" evidence="8">
    <location>
        <begin position="62"/>
        <end position="80"/>
    </location>
</feature>
<dbReference type="GO" id="GO:0016757">
    <property type="term" value="F:glycosyltransferase activity"/>
    <property type="evidence" value="ECO:0007669"/>
    <property type="project" value="UniProtKB-KW"/>
</dbReference>
<feature type="transmembrane region" description="Helical" evidence="8">
    <location>
        <begin position="331"/>
        <end position="350"/>
    </location>
</feature>
<keyword evidence="6 8" id="KW-1133">Transmembrane helix</keyword>
<evidence type="ECO:0000256" key="3">
    <source>
        <dbReference type="ARBA" id="ARBA00022676"/>
    </source>
</evidence>
<evidence type="ECO:0000256" key="4">
    <source>
        <dbReference type="ARBA" id="ARBA00022679"/>
    </source>
</evidence>
<feature type="transmembrane region" description="Helical" evidence="8">
    <location>
        <begin position="87"/>
        <end position="111"/>
    </location>
</feature>
<feature type="transmembrane region" description="Helical" evidence="8">
    <location>
        <begin position="139"/>
        <end position="155"/>
    </location>
</feature>
<dbReference type="InterPro" id="IPR050297">
    <property type="entry name" value="LipidA_mod_glycosyltrf_83"/>
</dbReference>
<accession>A0ABW5C5Z3</accession>
<keyword evidence="2" id="KW-1003">Cell membrane</keyword>
<feature type="transmembrane region" description="Helical" evidence="8">
    <location>
        <begin position="161"/>
        <end position="177"/>
    </location>
</feature>
<evidence type="ECO:0000256" key="6">
    <source>
        <dbReference type="ARBA" id="ARBA00022989"/>
    </source>
</evidence>
<dbReference type="Pfam" id="PF13231">
    <property type="entry name" value="PMT_2"/>
    <property type="match status" value="1"/>
</dbReference>
<name>A0ABW5C5Z3_9PROT</name>
<proteinExistence type="predicted"/>
<comment type="subcellular location">
    <subcellularLocation>
        <location evidence="1">Cell membrane</location>
        <topology evidence="1">Multi-pass membrane protein</topology>
    </subcellularLocation>
</comment>
<dbReference type="InterPro" id="IPR038731">
    <property type="entry name" value="RgtA/B/C-like"/>
</dbReference>
<protein>
    <submittedName>
        <fullName evidence="10">ArnT family glycosyltransferase</fullName>
        <ecNumber evidence="10">2.4.-.-</ecNumber>
    </submittedName>
</protein>
<keyword evidence="4 10" id="KW-0808">Transferase</keyword>
<feature type="domain" description="Glycosyltransferase RgtA/B/C/D-like" evidence="9">
    <location>
        <begin position="41"/>
        <end position="203"/>
    </location>
</feature>